<dbReference type="Proteomes" id="UP001181533">
    <property type="component" value="Unassembled WGS sequence"/>
</dbReference>
<name>A0A0B5NCL3_BACTU</name>
<dbReference type="AlphaFoldDB" id="A0A0B5NCL3"/>
<gene>
    <name evidence="1" type="ORF">BF38_6097</name>
    <name evidence="2" type="ORF">FO599_00465</name>
    <name evidence="3" type="ORF">FOC89_02660</name>
</gene>
<geneLocation type="plasmid" evidence="3 5">
    <name>unnamed3</name>
</geneLocation>
<reference evidence="3 5" key="3">
    <citation type="submission" date="2020-05" db="EMBL/GenBank/DDBJ databases">
        <title>FDA dAtabase for Regulatory Grade micrObial Sequences (FDA-ARGOS): Supporting development and validation of Infectious Disease Dx tests.</title>
        <authorList>
            <person name="Nelson B."/>
            <person name="Plummer A."/>
            <person name="Tallon L."/>
            <person name="Sadzewicz L."/>
            <person name="Zhao X."/>
            <person name="Vavikolanu K."/>
            <person name="Mehta A."/>
            <person name="Aluvathingal J."/>
            <person name="Nadendla S."/>
            <person name="Myers T."/>
            <person name="Yan Y."/>
            <person name="Sichtig H."/>
        </authorList>
    </citation>
    <scope>NUCLEOTIDE SEQUENCE [LARGE SCALE GENOMIC DNA]</scope>
    <source>
        <strain evidence="3 5">FDAARGOS_795</strain>
        <plasmid evidence="3 5">unnamed3</plasmid>
    </source>
</reference>
<evidence type="ECO:0000313" key="4">
    <source>
        <dbReference type="Proteomes" id="UP000031876"/>
    </source>
</evidence>
<reference evidence="1 4" key="1">
    <citation type="journal article" date="2015" name="Genome Announc.">
        <title>Complete genome sequences for 35 biothreat assay-relevant bacillus species.</title>
        <authorList>
            <person name="Johnson S.L."/>
            <person name="Daligault H.E."/>
            <person name="Davenport K.W."/>
            <person name="Jaissle J."/>
            <person name="Frey K.G."/>
            <person name="Ladner J.T."/>
            <person name="Broomall S.M."/>
            <person name="Bishop-Lilly K.A."/>
            <person name="Bruce D.C."/>
            <person name="Gibbons H.S."/>
            <person name="Coyne S.R."/>
            <person name="Lo C.C."/>
            <person name="Meincke L."/>
            <person name="Munk A.C."/>
            <person name="Koroleva G.I."/>
            <person name="Rosenzweig C.N."/>
            <person name="Palacios G.F."/>
            <person name="Redden C.L."/>
            <person name="Minogue T.D."/>
            <person name="Chain P.S."/>
        </authorList>
    </citation>
    <scope>NUCLEOTIDE SEQUENCE [LARGE SCALE GENOMIC DNA]</scope>
    <source>
        <strain evidence="1 4">HD1011</strain>
        <plasmid evidence="1 4">2</plasmid>
    </source>
</reference>
<dbReference type="EMBL" id="CP053979">
    <property type="protein sequence ID" value="QKH22899.1"/>
    <property type="molecule type" value="Genomic_DNA"/>
</dbReference>
<dbReference type="RefSeq" id="WP_000634598.1">
    <property type="nucleotide sequence ID" value="NZ_CP009334.1"/>
</dbReference>
<dbReference type="KEGG" id="btw:BF38_6097"/>
<geneLocation type="plasmid" evidence="1 4">
    <name>2</name>
</geneLocation>
<proteinExistence type="predicted"/>
<organism evidence="3 5">
    <name type="scientific">Bacillus thuringiensis</name>
    <dbReference type="NCBI Taxonomy" id="1428"/>
    <lineage>
        <taxon>Bacteria</taxon>
        <taxon>Bacillati</taxon>
        <taxon>Bacillota</taxon>
        <taxon>Bacilli</taxon>
        <taxon>Bacillales</taxon>
        <taxon>Bacillaceae</taxon>
        <taxon>Bacillus</taxon>
        <taxon>Bacillus cereus group</taxon>
    </lineage>
</organism>
<accession>A0A0B5NCL3</accession>
<dbReference type="Proteomes" id="UP000501107">
    <property type="component" value="Plasmid unnamed3"/>
</dbReference>
<evidence type="ECO:0000313" key="3">
    <source>
        <dbReference type="EMBL" id="QKH22899.1"/>
    </source>
</evidence>
<sequence>MIVEFEVMELSEDYFYSRIKKLQKMANNRGFHFELTEKESYPKKIEVDIEGYLHKLQVKMTPYTLDIGIPEDSNRYIEVGIMRKIDTHNTLDVNHDFAQKYEVSKLPKELYTEPILCEHCGSGRVCKQTHVLYDFEEQLFFQVASGCLFEYKMYMRPINIEYMLEDLERNLADRNRTMTSRHREYYTYEEFKPVALYCLAHYMGLEKLEYISRSYAYYNKLIPTEDRIESLLAENKGVGDEVKQVYPLFLQYLTEYQGDAENKNYENIIKDNTLPSFKRRPLIYLAFQYFYDREKREKKERERKLMDEEVSDYIGEKGDKLELEVTYAKTVSYTSERFGVGYFHFFVTEDGNVLKWATSKDFNENVNEGDIFPIKFKIKGHETYQGLKQTQIFYVKVD</sequence>
<evidence type="ECO:0000313" key="1">
    <source>
        <dbReference type="EMBL" id="AJG74110.1"/>
    </source>
</evidence>
<reference evidence="2" key="2">
    <citation type="submission" date="2019-07" db="EMBL/GenBank/DDBJ databases">
        <title>Phylogenomic Reclassification of ATCC Bacillus Strains and Various Taxa within the Genus Bacillus.</title>
        <authorList>
            <person name="Riojas M.A."/>
            <person name="Frank A.M."/>
            <person name="Fenn S.L."/>
            <person name="King S.P."/>
            <person name="Brower S.M."/>
            <person name="Hazbon M.H."/>
        </authorList>
    </citation>
    <scope>NUCLEOTIDE SEQUENCE</scope>
    <source>
        <strain evidence="2">ATCC 35646</strain>
    </source>
</reference>
<protein>
    <submittedName>
        <fullName evidence="3">Uncharacterized protein</fullName>
    </submittedName>
</protein>
<evidence type="ECO:0000313" key="2">
    <source>
        <dbReference type="EMBL" id="MDR4174601.1"/>
    </source>
</evidence>
<dbReference type="EMBL" id="VKQN01000001">
    <property type="protein sequence ID" value="MDR4174601.1"/>
    <property type="molecule type" value="Genomic_DNA"/>
</dbReference>
<dbReference type="Proteomes" id="UP000031876">
    <property type="component" value="Plasmid 2"/>
</dbReference>
<dbReference type="EMBL" id="CP009334">
    <property type="protein sequence ID" value="AJG74110.1"/>
    <property type="molecule type" value="Genomic_DNA"/>
</dbReference>
<evidence type="ECO:0000313" key="5">
    <source>
        <dbReference type="Proteomes" id="UP000501107"/>
    </source>
</evidence>
<keyword evidence="3" id="KW-0614">Plasmid</keyword>